<dbReference type="EMBL" id="ABDG02000015">
    <property type="protein sequence ID" value="EHK49814.1"/>
    <property type="molecule type" value="Genomic_DNA"/>
</dbReference>
<evidence type="ECO:0000259" key="7">
    <source>
        <dbReference type="PROSITE" id="PS50011"/>
    </source>
</evidence>
<organism evidence="8 9">
    <name type="scientific">Hypocrea atroviridis (strain ATCC 20476 / IMI 206040)</name>
    <name type="common">Trichoderma atroviride</name>
    <dbReference type="NCBI Taxonomy" id="452589"/>
    <lineage>
        <taxon>Eukaryota</taxon>
        <taxon>Fungi</taxon>
        <taxon>Dikarya</taxon>
        <taxon>Ascomycota</taxon>
        <taxon>Pezizomycotina</taxon>
        <taxon>Sordariomycetes</taxon>
        <taxon>Hypocreomycetidae</taxon>
        <taxon>Hypocreales</taxon>
        <taxon>Hypocreaceae</taxon>
        <taxon>Trichoderma</taxon>
    </lineage>
</organism>
<keyword evidence="4" id="KW-0418">Kinase</keyword>
<proteinExistence type="predicted"/>
<dbReference type="PANTHER" id="PTHR24351">
    <property type="entry name" value="RIBOSOMAL PROTEIN S6 KINASE"/>
    <property type="match status" value="1"/>
</dbReference>
<keyword evidence="2" id="KW-0808">Transferase</keyword>
<feature type="region of interest" description="Disordered" evidence="6">
    <location>
        <begin position="1"/>
        <end position="23"/>
    </location>
</feature>
<dbReference type="AlphaFoldDB" id="G9NHT1"/>
<comment type="caution">
    <text evidence="8">The sequence shown here is derived from an EMBL/GenBank/DDBJ whole genome shotgun (WGS) entry which is preliminary data.</text>
</comment>
<evidence type="ECO:0000256" key="2">
    <source>
        <dbReference type="ARBA" id="ARBA00022679"/>
    </source>
</evidence>
<gene>
    <name evidence="8" type="ORF">TRIATDRAFT_314683</name>
</gene>
<dbReference type="OrthoDB" id="1278353at2759"/>
<dbReference type="STRING" id="452589.G9NHT1"/>
<dbReference type="eggNOG" id="KOG0598">
    <property type="taxonomic scope" value="Eukaryota"/>
</dbReference>
<dbReference type="Gene3D" id="3.30.200.20">
    <property type="entry name" value="Phosphorylase Kinase, domain 1"/>
    <property type="match status" value="1"/>
</dbReference>
<evidence type="ECO:0000256" key="4">
    <source>
        <dbReference type="ARBA" id="ARBA00022777"/>
    </source>
</evidence>
<evidence type="ECO:0000256" key="3">
    <source>
        <dbReference type="ARBA" id="ARBA00022741"/>
    </source>
</evidence>
<keyword evidence="1" id="KW-0723">Serine/threonine-protein kinase</keyword>
<evidence type="ECO:0000313" key="9">
    <source>
        <dbReference type="Proteomes" id="UP000005426"/>
    </source>
</evidence>
<reference evidence="8 9" key="1">
    <citation type="journal article" date="2011" name="Genome Biol.">
        <title>Comparative genome sequence analysis underscores mycoparasitism as the ancestral life style of Trichoderma.</title>
        <authorList>
            <person name="Kubicek C.P."/>
            <person name="Herrera-Estrella A."/>
            <person name="Seidl-Seiboth V."/>
            <person name="Martinez D.A."/>
            <person name="Druzhinina I.S."/>
            <person name="Thon M."/>
            <person name="Zeilinger S."/>
            <person name="Casas-Flores S."/>
            <person name="Horwitz B.A."/>
            <person name="Mukherjee P.K."/>
            <person name="Mukherjee M."/>
            <person name="Kredics L."/>
            <person name="Alcaraz L.D."/>
            <person name="Aerts A."/>
            <person name="Antal Z."/>
            <person name="Atanasova L."/>
            <person name="Cervantes-Badillo M.G."/>
            <person name="Challacombe J."/>
            <person name="Chertkov O."/>
            <person name="McCluskey K."/>
            <person name="Coulpier F."/>
            <person name="Deshpande N."/>
            <person name="von Doehren H."/>
            <person name="Ebbole D.J."/>
            <person name="Esquivel-Naranjo E.U."/>
            <person name="Fekete E."/>
            <person name="Flipphi M."/>
            <person name="Glaser F."/>
            <person name="Gomez-Rodriguez E.Y."/>
            <person name="Gruber S."/>
            <person name="Han C."/>
            <person name="Henrissat B."/>
            <person name="Hermosa R."/>
            <person name="Hernandez-Onate M."/>
            <person name="Karaffa L."/>
            <person name="Kosti I."/>
            <person name="Le Crom S."/>
            <person name="Lindquist E."/>
            <person name="Lucas S."/>
            <person name="Luebeck M."/>
            <person name="Luebeck P.S."/>
            <person name="Margeot A."/>
            <person name="Metz B."/>
            <person name="Misra M."/>
            <person name="Nevalainen H."/>
            <person name="Omann M."/>
            <person name="Packer N."/>
            <person name="Perrone G."/>
            <person name="Uresti-Rivera E.E."/>
            <person name="Salamov A."/>
            <person name="Schmoll M."/>
            <person name="Seiboth B."/>
            <person name="Shapiro H."/>
            <person name="Sukno S."/>
            <person name="Tamayo-Ramos J.A."/>
            <person name="Tisch D."/>
            <person name="Wiest A."/>
            <person name="Wilkinson H.H."/>
            <person name="Zhang M."/>
            <person name="Coutinho P.M."/>
            <person name="Kenerley C.M."/>
            <person name="Monte E."/>
            <person name="Baker S.E."/>
            <person name="Grigoriev I.V."/>
        </authorList>
    </citation>
    <scope>NUCLEOTIDE SEQUENCE [LARGE SCALE GENOMIC DNA]</scope>
    <source>
        <strain evidence="9">ATCC 20476 / IMI 206040</strain>
    </source>
</reference>
<dbReference type="OMA" id="FRAADWW"/>
<dbReference type="HOGENOM" id="CLU_000288_120_1_1"/>
<dbReference type="GO" id="GO:0005524">
    <property type="term" value="F:ATP binding"/>
    <property type="evidence" value="ECO:0007669"/>
    <property type="project" value="UniProtKB-KW"/>
</dbReference>
<dbReference type="PROSITE" id="PS50011">
    <property type="entry name" value="PROTEIN_KINASE_DOM"/>
    <property type="match status" value="1"/>
</dbReference>
<name>G9NHT1_HYPAI</name>
<keyword evidence="9" id="KW-1185">Reference proteome</keyword>
<accession>G9NHT1</accession>
<feature type="domain" description="Protein kinase" evidence="7">
    <location>
        <begin position="128"/>
        <end position="399"/>
    </location>
</feature>
<dbReference type="SUPFAM" id="SSF56112">
    <property type="entry name" value="Protein kinase-like (PK-like)"/>
    <property type="match status" value="1"/>
</dbReference>
<dbReference type="CDD" id="cd11651">
    <property type="entry name" value="YPK1_N_like"/>
    <property type="match status" value="1"/>
</dbReference>
<dbReference type="KEGG" id="tatv:25783019"/>
<keyword evidence="5" id="KW-0067">ATP-binding</keyword>
<evidence type="ECO:0000256" key="6">
    <source>
        <dbReference type="SAM" id="MobiDB-lite"/>
    </source>
</evidence>
<dbReference type="GO" id="GO:0004674">
    <property type="term" value="F:protein serine/threonine kinase activity"/>
    <property type="evidence" value="ECO:0007669"/>
    <property type="project" value="UniProtKB-KW"/>
</dbReference>
<evidence type="ECO:0000313" key="8">
    <source>
        <dbReference type="EMBL" id="EHK49814.1"/>
    </source>
</evidence>
<protein>
    <recommendedName>
        <fullName evidence="7">Protein kinase domain-containing protein</fullName>
    </recommendedName>
</protein>
<sequence length="399" mass="45211">MTKTEHGYGVDGPRPEETLLSPSRPGILTVILREGAGLSVPDGFEESPDEEQNKRNIPYAILTFDKSQKKANSHRGTRQNPVWTSDTGSLCRPLHWDVTIEGLRESTWDFDVCRPAELAIYLYLGDPYKSSSIQGHAFLGVARIAIDPSRIVAASSQWIDVQHGTGQLRISLEYKDMKDRALKASDFQHRHVHQLLNKDTWQLYTKRTIPTGQRLQNVNHPFIAPLTLTFQSQEDSNRTINADFPVEKGLNLLSPAIDGGNLFDHLQRQQRFNPESAQFYAAEILCALEYLHEVRGIYSWLKPRHVLLDCFGHIVLYGSGVYKPAVDGDRSGYGMPEYPSPEVLLNKGHFRAADWWTLGIFLYEMLTGLPLFFESRKKRTGSMILSSIDLESKPKRTTN</sequence>
<keyword evidence="3" id="KW-0547">Nucleotide-binding</keyword>
<dbReference type="Proteomes" id="UP000005426">
    <property type="component" value="Unassembled WGS sequence"/>
</dbReference>
<dbReference type="Pfam" id="PF00069">
    <property type="entry name" value="Pkinase"/>
    <property type="match status" value="1"/>
</dbReference>
<dbReference type="SMART" id="SM00220">
    <property type="entry name" value="S_TKc"/>
    <property type="match status" value="1"/>
</dbReference>
<evidence type="ECO:0000256" key="1">
    <source>
        <dbReference type="ARBA" id="ARBA00022527"/>
    </source>
</evidence>
<feature type="compositionally biased region" description="Basic and acidic residues" evidence="6">
    <location>
        <begin position="1"/>
        <end position="17"/>
    </location>
</feature>
<dbReference type="GeneID" id="25783019"/>
<dbReference type="Gene3D" id="1.10.510.10">
    <property type="entry name" value="Transferase(Phosphotransferase) domain 1"/>
    <property type="match status" value="1"/>
</dbReference>
<dbReference type="InterPro" id="IPR000719">
    <property type="entry name" value="Prot_kinase_dom"/>
</dbReference>
<dbReference type="InterPro" id="IPR011009">
    <property type="entry name" value="Kinase-like_dom_sf"/>
</dbReference>
<evidence type="ECO:0000256" key="5">
    <source>
        <dbReference type="ARBA" id="ARBA00022840"/>
    </source>
</evidence>